<keyword evidence="4" id="KW-0449">Lipoprotein</keyword>
<name>A0A1M6RNU4_9BACT</name>
<evidence type="ECO:0000256" key="1">
    <source>
        <dbReference type="ARBA" id="ARBA00010634"/>
    </source>
</evidence>
<keyword evidence="5" id="KW-1185">Reference proteome</keyword>
<dbReference type="PRINTS" id="PR01805">
    <property type="entry name" value="VACJLIPOPROT"/>
</dbReference>
<evidence type="ECO:0000313" key="5">
    <source>
        <dbReference type="Proteomes" id="UP000183994"/>
    </source>
</evidence>
<dbReference type="OrthoDB" id="9785326at2"/>
<reference evidence="5" key="1">
    <citation type="submission" date="2016-11" db="EMBL/GenBank/DDBJ databases">
        <authorList>
            <person name="Varghese N."/>
            <person name="Submissions S."/>
        </authorList>
    </citation>
    <scope>NUCLEOTIDE SEQUENCE [LARGE SCALE GENOMIC DNA]</scope>
    <source>
        <strain evidence="5">DSM 16219</strain>
    </source>
</reference>
<sequence>MKKIVLLLAMALVLASWPVQSLMAQEQANDEYSDEYSDEYLDDDMDFLEDEEEDGIQVVQVADPLEPFNRAMFVVNDKLYFWCLKPLAQGYKAITPTGFRVGVDNFFTNAKYPVRMVNCLLQGKPKKAGTETLRFMVNTTVGFGGLGDPALKYHELEMADEDFGQTLAVWGVGPGAYVVLPGMGPFYVREGTGMLADYWLNPRTYIFDQWETSAMVWGGEQLNAVSLRIGDYEALKQAALDPYDAMKNGYAQLREKKIAE</sequence>
<dbReference type="Proteomes" id="UP000183994">
    <property type="component" value="Unassembled WGS sequence"/>
</dbReference>
<proteinExistence type="inferred from homology"/>
<comment type="similarity">
    <text evidence="1">Belongs to the MlaA family.</text>
</comment>
<dbReference type="STRING" id="1121393.SAMN02745216_03309"/>
<feature type="chain" id="PRO_5012951923" evidence="3">
    <location>
        <begin position="22"/>
        <end position="260"/>
    </location>
</feature>
<evidence type="ECO:0000256" key="3">
    <source>
        <dbReference type="SAM" id="SignalP"/>
    </source>
</evidence>
<dbReference type="RefSeq" id="WP_073477365.1">
    <property type="nucleotide sequence ID" value="NZ_FQZU01000022.1"/>
</dbReference>
<dbReference type="PANTHER" id="PTHR30035">
    <property type="entry name" value="LIPOPROTEIN VACJ-RELATED"/>
    <property type="match status" value="1"/>
</dbReference>
<dbReference type="Pfam" id="PF04333">
    <property type="entry name" value="MlaA"/>
    <property type="match status" value="1"/>
</dbReference>
<accession>A0A1M6RNU4</accession>
<organism evidence="4 5">
    <name type="scientific">Desulfatibacillum alkenivorans DSM 16219</name>
    <dbReference type="NCBI Taxonomy" id="1121393"/>
    <lineage>
        <taxon>Bacteria</taxon>
        <taxon>Pseudomonadati</taxon>
        <taxon>Thermodesulfobacteriota</taxon>
        <taxon>Desulfobacteria</taxon>
        <taxon>Desulfobacterales</taxon>
        <taxon>Desulfatibacillaceae</taxon>
        <taxon>Desulfatibacillum</taxon>
    </lineage>
</organism>
<dbReference type="AlphaFoldDB" id="A0A1M6RNU4"/>
<evidence type="ECO:0000256" key="2">
    <source>
        <dbReference type="ARBA" id="ARBA00022729"/>
    </source>
</evidence>
<feature type="signal peptide" evidence="3">
    <location>
        <begin position="1"/>
        <end position="21"/>
    </location>
</feature>
<evidence type="ECO:0000313" key="4">
    <source>
        <dbReference type="EMBL" id="SHK34191.1"/>
    </source>
</evidence>
<dbReference type="GO" id="GO:0016020">
    <property type="term" value="C:membrane"/>
    <property type="evidence" value="ECO:0007669"/>
    <property type="project" value="InterPro"/>
</dbReference>
<dbReference type="PANTHER" id="PTHR30035:SF3">
    <property type="entry name" value="INTERMEMBRANE PHOSPHOLIPID TRANSPORT SYSTEM LIPOPROTEIN MLAA"/>
    <property type="match status" value="1"/>
</dbReference>
<dbReference type="InterPro" id="IPR007428">
    <property type="entry name" value="MlaA"/>
</dbReference>
<protein>
    <submittedName>
        <fullName evidence="4">Phospholipid-binding lipoprotein MlaA</fullName>
    </submittedName>
</protein>
<gene>
    <name evidence="4" type="ORF">SAMN02745216_03309</name>
</gene>
<dbReference type="GO" id="GO:0120010">
    <property type="term" value="P:intermembrane phospholipid transfer"/>
    <property type="evidence" value="ECO:0007669"/>
    <property type="project" value="TreeGrafter"/>
</dbReference>
<keyword evidence="2 3" id="KW-0732">Signal</keyword>
<dbReference type="EMBL" id="FQZU01000022">
    <property type="protein sequence ID" value="SHK34191.1"/>
    <property type="molecule type" value="Genomic_DNA"/>
</dbReference>